<reference evidence="2 3" key="1">
    <citation type="journal article" date="2017" name="Genome Biol.">
        <title>New reference genome sequences of hot pepper reveal the massive evolution of plant disease-resistance genes by retroduplication.</title>
        <authorList>
            <person name="Kim S."/>
            <person name="Park J."/>
            <person name="Yeom S.I."/>
            <person name="Kim Y.M."/>
            <person name="Seo E."/>
            <person name="Kim K.T."/>
            <person name="Kim M.S."/>
            <person name="Lee J.M."/>
            <person name="Cheong K."/>
            <person name="Shin H.S."/>
            <person name="Kim S.B."/>
            <person name="Han K."/>
            <person name="Lee J."/>
            <person name="Park M."/>
            <person name="Lee H.A."/>
            <person name="Lee H.Y."/>
            <person name="Lee Y."/>
            <person name="Oh S."/>
            <person name="Lee J.H."/>
            <person name="Choi E."/>
            <person name="Choi E."/>
            <person name="Lee S.E."/>
            <person name="Jeon J."/>
            <person name="Kim H."/>
            <person name="Choi G."/>
            <person name="Song H."/>
            <person name="Lee J."/>
            <person name="Lee S.C."/>
            <person name="Kwon J.K."/>
            <person name="Lee H.Y."/>
            <person name="Koo N."/>
            <person name="Hong Y."/>
            <person name="Kim R.W."/>
            <person name="Kang W.H."/>
            <person name="Huh J.H."/>
            <person name="Kang B.C."/>
            <person name="Yang T.J."/>
            <person name="Lee Y.H."/>
            <person name="Bennetzen J.L."/>
            <person name="Choi D."/>
        </authorList>
    </citation>
    <scope>NUCLEOTIDE SEQUENCE [LARGE SCALE GENOMIC DNA]</scope>
    <source>
        <strain evidence="3">cv. PBC81</strain>
    </source>
</reference>
<dbReference type="PANTHER" id="PTHR47188:SF1">
    <property type="entry name" value="PROTEIN TAR1"/>
    <property type="match status" value="1"/>
</dbReference>
<sequence length="241" mass="26411">MAFHEHIESPGFGRPQSKLVHAPSRSADWLIAVLHPSRGVSPAPIRFPPNNVKHSLTLFSKSFSSFPRGTCSLSVSRPYLALDGIHRPIWATFPNNQTRRQHLVVRQGPGTMGLSPSPAPSSKGLRPGPPLTTTLQTTIRTTEPLYSKDGLFPVRLPLIRESLGPGVRDARWSVAAMAKRFELQPPLTTTSVDVESYFAKQRARGTREASIRPTPTAHPVMEARCERGDGMRDAQADVPSA</sequence>
<gene>
    <name evidence="2" type="ORF">CQW23_33136</name>
</gene>
<dbReference type="OrthoDB" id="1731064at2759"/>
<accession>A0A2G2V2P1</accession>
<dbReference type="GO" id="GO:0043457">
    <property type="term" value="P:regulation of cellular respiration"/>
    <property type="evidence" value="ECO:0007669"/>
    <property type="project" value="InterPro"/>
</dbReference>
<organism evidence="2 3">
    <name type="scientific">Capsicum baccatum</name>
    <name type="common">Peruvian pepper</name>
    <dbReference type="NCBI Taxonomy" id="33114"/>
    <lineage>
        <taxon>Eukaryota</taxon>
        <taxon>Viridiplantae</taxon>
        <taxon>Streptophyta</taxon>
        <taxon>Embryophyta</taxon>
        <taxon>Tracheophyta</taxon>
        <taxon>Spermatophyta</taxon>
        <taxon>Magnoliopsida</taxon>
        <taxon>eudicotyledons</taxon>
        <taxon>Gunneridae</taxon>
        <taxon>Pentapetalae</taxon>
        <taxon>asterids</taxon>
        <taxon>lamiids</taxon>
        <taxon>Solanales</taxon>
        <taxon>Solanaceae</taxon>
        <taxon>Solanoideae</taxon>
        <taxon>Capsiceae</taxon>
        <taxon>Capsicum</taxon>
    </lineage>
</organism>
<evidence type="ECO:0000313" key="3">
    <source>
        <dbReference type="Proteomes" id="UP000224567"/>
    </source>
</evidence>
<reference evidence="3" key="2">
    <citation type="journal article" date="2017" name="J. Anim. Genet.">
        <title>Multiple reference genome sequences of hot pepper reveal the massive evolution of plant disease resistance genes by retroduplication.</title>
        <authorList>
            <person name="Kim S."/>
            <person name="Park J."/>
            <person name="Yeom S.-I."/>
            <person name="Kim Y.-M."/>
            <person name="Seo E."/>
            <person name="Kim K.-T."/>
            <person name="Kim M.-S."/>
            <person name="Lee J.M."/>
            <person name="Cheong K."/>
            <person name="Shin H.-S."/>
            <person name="Kim S.-B."/>
            <person name="Han K."/>
            <person name="Lee J."/>
            <person name="Park M."/>
            <person name="Lee H.-A."/>
            <person name="Lee H.-Y."/>
            <person name="Lee Y."/>
            <person name="Oh S."/>
            <person name="Lee J.H."/>
            <person name="Choi E."/>
            <person name="Choi E."/>
            <person name="Lee S.E."/>
            <person name="Jeon J."/>
            <person name="Kim H."/>
            <person name="Choi G."/>
            <person name="Song H."/>
            <person name="Lee J."/>
            <person name="Lee S.-C."/>
            <person name="Kwon J.-K."/>
            <person name="Lee H.-Y."/>
            <person name="Koo N."/>
            <person name="Hong Y."/>
            <person name="Kim R.W."/>
            <person name="Kang W.-H."/>
            <person name="Huh J.H."/>
            <person name="Kang B.-C."/>
            <person name="Yang T.-J."/>
            <person name="Lee Y.-H."/>
            <person name="Bennetzen J.L."/>
            <person name="Choi D."/>
        </authorList>
    </citation>
    <scope>NUCLEOTIDE SEQUENCE [LARGE SCALE GENOMIC DNA]</scope>
    <source>
        <strain evidence="3">cv. PBC81</strain>
    </source>
</reference>
<protein>
    <submittedName>
        <fullName evidence="2">Protein TAR1</fullName>
    </submittedName>
</protein>
<dbReference type="AlphaFoldDB" id="A0A2G2V2P1"/>
<feature type="region of interest" description="Disordered" evidence="1">
    <location>
        <begin position="108"/>
        <end position="129"/>
    </location>
</feature>
<dbReference type="InterPro" id="IPR044792">
    <property type="entry name" value="TAR1"/>
</dbReference>
<dbReference type="PANTHER" id="PTHR47188">
    <property type="entry name" value="PROTEIN TAR1"/>
    <property type="match status" value="1"/>
</dbReference>
<dbReference type="Proteomes" id="UP000224567">
    <property type="component" value="Unassembled WGS sequence"/>
</dbReference>
<comment type="caution">
    <text evidence="2">The sequence shown here is derived from an EMBL/GenBank/DDBJ whole genome shotgun (WGS) entry which is preliminary data.</text>
</comment>
<evidence type="ECO:0000256" key="1">
    <source>
        <dbReference type="SAM" id="MobiDB-lite"/>
    </source>
</evidence>
<keyword evidence="3" id="KW-1185">Reference proteome</keyword>
<evidence type="ECO:0000313" key="2">
    <source>
        <dbReference type="EMBL" id="PHT27261.1"/>
    </source>
</evidence>
<name>A0A2G2V2P1_CAPBA</name>
<proteinExistence type="predicted"/>
<dbReference type="EMBL" id="MLFT02000487">
    <property type="protein sequence ID" value="PHT27261.1"/>
    <property type="molecule type" value="Genomic_DNA"/>
</dbReference>